<dbReference type="InterPro" id="IPR025827">
    <property type="entry name" value="Zn_ribbon_recom_dom"/>
</dbReference>
<evidence type="ECO:0000256" key="6">
    <source>
        <dbReference type="SAM" id="Coils"/>
    </source>
</evidence>
<dbReference type="SMART" id="SM00857">
    <property type="entry name" value="Resolvase"/>
    <property type="match status" value="1"/>
</dbReference>
<dbReference type="Gene3D" id="3.90.1750.20">
    <property type="entry name" value="Putative Large Serine Recombinase, Chain B, Domain 2"/>
    <property type="match status" value="1"/>
</dbReference>
<dbReference type="PROSITE" id="PS00397">
    <property type="entry name" value="RECOMBINASES_1"/>
    <property type="match status" value="1"/>
</dbReference>
<dbReference type="PANTHER" id="PTHR30461">
    <property type="entry name" value="DNA-INVERTASE FROM LAMBDOID PROPHAGE"/>
    <property type="match status" value="1"/>
</dbReference>
<keyword evidence="3" id="KW-0233">DNA recombination</keyword>
<dbReference type="InterPro" id="IPR038109">
    <property type="entry name" value="DNA_bind_recomb_sf"/>
</dbReference>
<evidence type="ECO:0000256" key="4">
    <source>
        <dbReference type="PIRSR" id="PIRSR606118-50"/>
    </source>
</evidence>
<dbReference type="AlphaFoldDB" id="A0A3E2WX05"/>
<keyword evidence="1" id="KW-0229">DNA integration</keyword>
<dbReference type="Pfam" id="PF00239">
    <property type="entry name" value="Resolvase"/>
    <property type="match status" value="1"/>
</dbReference>
<proteinExistence type="predicted"/>
<feature type="domain" description="Recombinase" evidence="8">
    <location>
        <begin position="166"/>
        <end position="301"/>
    </location>
</feature>
<dbReference type="Pfam" id="PF13408">
    <property type="entry name" value="Zn_ribbon_recom"/>
    <property type="match status" value="1"/>
</dbReference>
<dbReference type="GO" id="GO:0015074">
    <property type="term" value="P:DNA integration"/>
    <property type="evidence" value="ECO:0007669"/>
    <property type="project" value="UniProtKB-KW"/>
</dbReference>
<evidence type="ECO:0000259" key="7">
    <source>
        <dbReference type="PROSITE" id="PS51736"/>
    </source>
</evidence>
<dbReference type="RefSeq" id="WP_025655848.1">
    <property type="nucleotide sequence ID" value="NZ_QVIA01000008.1"/>
</dbReference>
<dbReference type="Gene3D" id="3.40.50.1390">
    <property type="entry name" value="Resolvase, N-terminal catalytic domain"/>
    <property type="match status" value="1"/>
</dbReference>
<dbReference type="InterPro" id="IPR011109">
    <property type="entry name" value="DNA_bind_recombinase_dom"/>
</dbReference>
<keyword evidence="6" id="KW-0175">Coiled coil</keyword>
<gene>
    <name evidence="9" type="ORF">DWX41_08475</name>
</gene>
<feature type="active site" description="O-(5'-phospho-DNA)-serine intermediate" evidence="4 5">
    <location>
        <position position="17"/>
    </location>
</feature>
<dbReference type="GO" id="GO:0003677">
    <property type="term" value="F:DNA binding"/>
    <property type="evidence" value="ECO:0007669"/>
    <property type="project" value="UniProtKB-KW"/>
</dbReference>
<dbReference type="Proteomes" id="UP000261111">
    <property type="component" value="Unassembled WGS sequence"/>
</dbReference>
<dbReference type="PANTHER" id="PTHR30461:SF23">
    <property type="entry name" value="DNA RECOMBINASE-RELATED"/>
    <property type="match status" value="1"/>
</dbReference>
<feature type="domain" description="Resolvase/invertase-type recombinase catalytic" evidence="7">
    <location>
        <begin position="9"/>
        <end position="158"/>
    </location>
</feature>
<evidence type="ECO:0000259" key="8">
    <source>
        <dbReference type="PROSITE" id="PS51737"/>
    </source>
</evidence>
<dbReference type="CDD" id="cd00338">
    <property type="entry name" value="Ser_Recombinase"/>
    <property type="match status" value="1"/>
</dbReference>
<evidence type="ECO:0000256" key="2">
    <source>
        <dbReference type="ARBA" id="ARBA00023125"/>
    </source>
</evidence>
<organism evidence="9 10">
    <name type="scientific">Hungatella hathewayi</name>
    <dbReference type="NCBI Taxonomy" id="154046"/>
    <lineage>
        <taxon>Bacteria</taxon>
        <taxon>Bacillati</taxon>
        <taxon>Bacillota</taxon>
        <taxon>Clostridia</taxon>
        <taxon>Lachnospirales</taxon>
        <taxon>Lachnospiraceae</taxon>
        <taxon>Hungatella</taxon>
    </lineage>
</organism>
<sequence>MYNSKLGKTCVIYIRVSSERQVKGYSLEGQKRYLEEYAERQGMKVLFVYVEEGKSGKSIEGRTAFQKMLDEIKRRTLKTDYVIVYKLSRFGRNAKDVLNSLEFIMQYGVYLMCAEDGLDSSTAMGKMMITILGALAELERENIITQSLLGREEKAKSGGWNGGFAPYGYMLKDSRLVPRDGQKEIVIMIFDMYLNKEMGYSTIASYFNRNGYTREPAPNAVNPKFTDWRADQIKRILDNPLYTGKIAWGRRRTEKIQGTDNEYRLVPQKEYTMSEVQSHEPLVSEADFEKVQALRELSKKKSWGNHNISQERAHLLSGIARCPQCGSAMNADCNQWTNKDGTKRERFAYVCGHYKRARGTKQCRRNGISANVLEKEVLEYTKKLLRNQKFARDIKERIGVAVDITQIQEEICSHEKELKKLARNRLNLEQDIDNLQDDKYAERKRNEFNRRLNKVYDKIYDTEDMIESCKKRMLIAEQESMNIDAIYQILMSFDKIYDKMNDRDKRELIKCMIKEIKLYMPEEQKQEGHAVKSIVYSFPIEEDVIQALRVKETHVETVVLLSHKKPDSVINVKVEFGEGEGKVPLKEISERAEAYNPKERVTYKIIKEYIEAKYGFKVHTAYFAEVKRDLGLPMYDAPNAVEELKQPRKHPTAEKVEAIKDALRYFGVIE</sequence>
<evidence type="ECO:0000256" key="3">
    <source>
        <dbReference type="ARBA" id="ARBA00023172"/>
    </source>
</evidence>
<dbReference type="PROSITE" id="PS51737">
    <property type="entry name" value="RECOMBINASE_DNA_BIND"/>
    <property type="match status" value="1"/>
</dbReference>
<keyword evidence="2" id="KW-0238">DNA-binding</keyword>
<dbReference type="InterPro" id="IPR006119">
    <property type="entry name" value="Resolv_N"/>
</dbReference>
<name>A0A3E2WX05_9FIRM</name>
<dbReference type="InterPro" id="IPR006118">
    <property type="entry name" value="Recombinase_CS"/>
</dbReference>
<dbReference type="InterPro" id="IPR050639">
    <property type="entry name" value="SSR_resolvase"/>
</dbReference>
<dbReference type="SUPFAM" id="SSF53041">
    <property type="entry name" value="Resolvase-like"/>
    <property type="match status" value="1"/>
</dbReference>
<dbReference type="Pfam" id="PF07508">
    <property type="entry name" value="Recombinase"/>
    <property type="match status" value="1"/>
</dbReference>
<dbReference type="EMBL" id="QVIA01000008">
    <property type="protein sequence ID" value="RGC32592.1"/>
    <property type="molecule type" value="Genomic_DNA"/>
</dbReference>
<dbReference type="GeneID" id="93335934"/>
<dbReference type="GO" id="GO:0000150">
    <property type="term" value="F:DNA strand exchange activity"/>
    <property type="evidence" value="ECO:0007669"/>
    <property type="project" value="InterPro"/>
</dbReference>
<evidence type="ECO:0000313" key="10">
    <source>
        <dbReference type="Proteomes" id="UP000261111"/>
    </source>
</evidence>
<accession>A0A3E2WX05</accession>
<reference evidence="9 10" key="1">
    <citation type="submission" date="2018-08" db="EMBL/GenBank/DDBJ databases">
        <title>A genome reference for cultivated species of the human gut microbiota.</title>
        <authorList>
            <person name="Zou Y."/>
            <person name="Xue W."/>
            <person name="Luo G."/>
        </authorList>
    </citation>
    <scope>NUCLEOTIDE SEQUENCE [LARGE SCALE GENOMIC DNA]</scope>
    <source>
        <strain evidence="9 10">AF19-21</strain>
    </source>
</reference>
<dbReference type="InterPro" id="IPR036162">
    <property type="entry name" value="Resolvase-like_N_sf"/>
</dbReference>
<evidence type="ECO:0000256" key="1">
    <source>
        <dbReference type="ARBA" id="ARBA00022908"/>
    </source>
</evidence>
<comment type="caution">
    <text evidence="9">The sequence shown here is derived from an EMBL/GenBank/DDBJ whole genome shotgun (WGS) entry which is preliminary data.</text>
</comment>
<dbReference type="PROSITE" id="PS51736">
    <property type="entry name" value="RECOMBINASES_3"/>
    <property type="match status" value="1"/>
</dbReference>
<evidence type="ECO:0000256" key="5">
    <source>
        <dbReference type="PROSITE-ProRule" id="PRU10137"/>
    </source>
</evidence>
<feature type="coiled-coil region" evidence="6">
    <location>
        <begin position="418"/>
        <end position="445"/>
    </location>
</feature>
<protein>
    <submittedName>
        <fullName evidence="9">Recombinase family protein</fullName>
    </submittedName>
</protein>
<evidence type="ECO:0000313" key="9">
    <source>
        <dbReference type="EMBL" id="RGC32592.1"/>
    </source>
</evidence>